<name>A0ABQ2VNC0_9ACTN</name>
<evidence type="ECO:0000313" key="1">
    <source>
        <dbReference type="EMBL" id="GGV01629.1"/>
    </source>
</evidence>
<gene>
    <name evidence="1" type="ORF">GCM10010211_81150</name>
</gene>
<evidence type="ECO:0000313" key="2">
    <source>
        <dbReference type="Proteomes" id="UP000654471"/>
    </source>
</evidence>
<comment type="caution">
    <text evidence="1">The sequence shown here is derived from an EMBL/GenBank/DDBJ whole genome shotgun (WGS) entry which is preliminary data.</text>
</comment>
<organism evidence="1 2">
    <name type="scientific">Streptomyces albospinus</name>
    <dbReference type="NCBI Taxonomy" id="285515"/>
    <lineage>
        <taxon>Bacteria</taxon>
        <taxon>Bacillati</taxon>
        <taxon>Actinomycetota</taxon>
        <taxon>Actinomycetes</taxon>
        <taxon>Kitasatosporales</taxon>
        <taxon>Streptomycetaceae</taxon>
        <taxon>Streptomyces</taxon>
    </lineage>
</organism>
<dbReference type="EMBL" id="BMRP01000072">
    <property type="protein sequence ID" value="GGV01629.1"/>
    <property type="molecule type" value="Genomic_DNA"/>
</dbReference>
<keyword evidence="2" id="KW-1185">Reference proteome</keyword>
<reference evidence="2" key="1">
    <citation type="journal article" date="2019" name="Int. J. Syst. Evol. Microbiol.">
        <title>The Global Catalogue of Microorganisms (GCM) 10K type strain sequencing project: providing services to taxonomists for standard genome sequencing and annotation.</title>
        <authorList>
            <consortium name="The Broad Institute Genomics Platform"/>
            <consortium name="The Broad Institute Genome Sequencing Center for Infectious Disease"/>
            <person name="Wu L."/>
            <person name="Ma J."/>
        </authorList>
    </citation>
    <scope>NUCLEOTIDE SEQUENCE [LARGE SCALE GENOMIC DNA]</scope>
    <source>
        <strain evidence="2">JCM 3399</strain>
    </source>
</reference>
<proteinExistence type="predicted"/>
<protein>
    <submittedName>
        <fullName evidence="1">Uncharacterized protein</fullName>
    </submittedName>
</protein>
<sequence>MGEAHLATVGECRATEAHRASLEFGVDEVHQAVGQLSESEAHHAAAELGIDEVHRATRELGFVESHSAPGECGITEARKAVGELCADEFHHAARELGPVKGHQASGKFGAGKVHRAAAEVRVREITAIEDCASEVEVVSLPGRPSRLLKVIADDANHRVTDLAVGLPCQPSLDRGWFVLVGHAQVGAKYVDAGLPTFRPVVGQPCQRVDSSQSAGGLLVPEQFSGSCEPLVEQA</sequence>
<dbReference type="Proteomes" id="UP000654471">
    <property type="component" value="Unassembled WGS sequence"/>
</dbReference>
<accession>A0ABQ2VNC0</accession>